<protein>
    <submittedName>
        <fullName evidence="2">Uncharacterized protein</fullName>
    </submittedName>
</protein>
<name>A0A1G1W9N4_9BACT</name>
<keyword evidence="1" id="KW-1133">Transmembrane helix</keyword>
<proteinExistence type="predicted"/>
<feature type="transmembrane region" description="Helical" evidence="1">
    <location>
        <begin position="12"/>
        <end position="36"/>
    </location>
</feature>
<sequence>MDRLPRKEKKGVRILVAVLSWVIPLGLLVGAGFIGYQTLQANDVILVSKGERKTVDFCKQRPEVCEKAVKAYWEQSAK</sequence>
<dbReference type="AlphaFoldDB" id="A0A1G1W9N4"/>
<evidence type="ECO:0000256" key="1">
    <source>
        <dbReference type="SAM" id="Phobius"/>
    </source>
</evidence>
<organism evidence="2 3">
    <name type="scientific">Candidatus Woykebacteria bacterium RBG_13_40_7b</name>
    <dbReference type="NCBI Taxonomy" id="1802594"/>
    <lineage>
        <taxon>Bacteria</taxon>
        <taxon>Candidatus Woykeibacteriota</taxon>
    </lineage>
</organism>
<keyword evidence="1" id="KW-0472">Membrane</keyword>
<keyword evidence="1" id="KW-0812">Transmembrane</keyword>
<reference evidence="2 3" key="1">
    <citation type="journal article" date="2016" name="Nat. Commun.">
        <title>Thousands of microbial genomes shed light on interconnected biogeochemical processes in an aquifer system.</title>
        <authorList>
            <person name="Anantharaman K."/>
            <person name="Brown C.T."/>
            <person name="Hug L.A."/>
            <person name="Sharon I."/>
            <person name="Castelle C.J."/>
            <person name="Probst A.J."/>
            <person name="Thomas B.C."/>
            <person name="Singh A."/>
            <person name="Wilkins M.J."/>
            <person name="Karaoz U."/>
            <person name="Brodie E.L."/>
            <person name="Williams K.H."/>
            <person name="Hubbard S.S."/>
            <person name="Banfield J.F."/>
        </authorList>
    </citation>
    <scope>NUCLEOTIDE SEQUENCE [LARGE SCALE GENOMIC DNA]</scope>
</reference>
<accession>A0A1G1W9N4</accession>
<gene>
    <name evidence="2" type="ORF">A2Y57_04155</name>
</gene>
<evidence type="ECO:0000313" key="3">
    <source>
        <dbReference type="Proteomes" id="UP000177103"/>
    </source>
</evidence>
<dbReference type="EMBL" id="MHCQ01000030">
    <property type="protein sequence ID" value="OGY24250.1"/>
    <property type="molecule type" value="Genomic_DNA"/>
</dbReference>
<comment type="caution">
    <text evidence="2">The sequence shown here is derived from an EMBL/GenBank/DDBJ whole genome shotgun (WGS) entry which is preliminary data.</text>
</comment>
<dbReference type="Proteomes" id="UP000177103">
    <property type="component" value="Unassembled WGS sequence"/>
</dbReference>
<evidence type="ECO:0000313" key="2">
    <source>
        <dbReference type="EMBL" id="OGY24250.1"/>
    </source>
</evidence>